<dbReference type="Proteomes" id="UP001525890">
    <property type="component" value="Unassembled WGS sequence"/>
</dbReference>
<keyword evidence="2" id="KW-1185">Reference proteome</keyword>
<sequence>MNQVMADLLMEKHLDKAFIGRRSRGFDFLGYWFSPSGLGVAQKTVVSNQTKSFFAETPAIGITHTEAHAMLPMQWQILPSFVENAPEKYRSAVVLCFPR</sequence>
<proteinExistence type="predicted"/>
<evidence type="ECO:0000313" key="1">
    <source>
        <dbReference type="EMBL" id="MCT7969938.1"/>
    </source>
</evidence>
<dbReference type="EMBL" id="JAMXFF010000065">
    <property type="protein sequence ID" value="MCT7969938.1"/>
    <property type="molecule type" value="Genomic_DNA"/>
</dbReference>
<reference evidence="1 2" key="1">
    <citation type="journal article" date="2022" name="Front. Microbiol.">
        <title>High genomic differentiation and limited gene flow indicate recent cryptic speciation within the genus Laspinema (cyanobacteria).</title>
        <authorList>
            <person name="Stanojkovic A."/>
            <person name="Skoupy S."/>
            <person name="Skaloud P."/>
            <person name="Dvorak P."/>
        </authorList>
    </citation>
    <scope>NUCLEOTIDE SEQUENCE [LARGE SCALE GENOMIC DNA]</scope>
    <source>
        <strain evidence="1 2">D2a</strain>
    </source>
</reference>
<dbReference type="RefSeq" id="WP_368009377.1">
    <property type="nucleotide sequence ID" value="NZ_JAMXFF010000065.1"/>
</dbReference>
<name>A0ABT2MYU8_9CYAN</name>
<organism evidence="1 2">
    <name type="scientific">Laspinema palackyanum D2a</name>
    <dbReference type="NCBI Taxonomy" id="2953684"/>
    <lineage>
        <taxon>Bacteria</taxon>
        <taxon>Bacillati</taxon>
        <taxon>Cyanobacteriota</taxon>
        <taxon>Cyanophyceae</taxon>
        <taxon>Oscillatoriophycideae</taxon>
        <taxon>Oscillatoriales</taxon>
        <taxon>Laspinemataceae</taxon>
        <taxon>Laspinema</taxon>
        <taxon>Laspinema palackyanum</taxon>
    </lineage>
</organism>
<accession>A0ABT2MYU8</accession>
<evidence type="ECO:0000313" key="2">
    <source>
        <dbReference type="Proteomes" id="UP001525890"/>
    </source>
</evidence>
<protein>
    <submittedName>
        <fullName evidence="1">Uncharacterized protein</fullName>
    </submittedName>
</protein>
<comment type="caution">
    <text evidence="1">The sequence shown here is derived from an EMBL/GenBank/DDBJ whole genome shotgun (WGS) entry which is preliminary data.</text>
</comment>
<gene>
    <name evidence="1" type="ORF">NG799_26855</name>
</gene>